<dbReference type="PANTHER" id="PTHR24064">
    <property type="entry name" value="SOLUTE CARRIER FAMILY 22 MEMBER"/>
    <property type="match status" value="1"/>
</dbReference>
<feature type="transmembrane region" description="Helical" evidence="5">
    <location>
        <begin position="42"/>
        <end position="70"/>
    </location>
</feature>
<organism evidence="7 8">
    <name type="scientific">Tilletia horrida</name>
    <dbReference type="NCBI Taxonomy" id="155126"/>
    <lineage>
        <taxon>Eukaryota</taxon>
        <taxon>Fungi</taxon>
        <taxon>Dikarya</taxon>
        <taxon>Basidiomycota</taxon>
        <taxon>Ustilaginomycotina</taxon>
        <taxon>Exobasidiomycetes</taxon>
        <taxon>Tilletiales</taxon>
        <taxon>Tilletiaceae</taxon>
        <taxon>Tilletia</taxon>
    </lineage>
</organism>
<evidence type="ECO:0000313" key="8">
    <source>
        <dbReference type="Proteomes" id="UP001176517"/>
    </source>
</evidence>
<keyword evidence="8" id="KW-1185">Reference proteome</keyword>
<evidence type="ECO:0000256" key="4">
    <source>
        <dbReference type="ARBA" id="ARBA00023136"/>
    </source>
</evidence>
<feature type="domain" description="Major facilitator superfamily (MFS) profile" evidence="6">
    <location>
        <begin position="42"/>
        <end position="414"/>
    </location>
</feature>
<evidence type="ECO:0000256" key="3">
    <source>
        <dbReference type="ARBA" id="ARBA00022989"/>
    </source>
</evidence>
<dbReference type="GO" id="GO:0022857">
    <property type="term" value="F:transmembrane transporter activity"/>
    <property type="evidence" value="ECO:0007669"/>
    <property type="project" value="InterPro"/>
</dbReference>
<dbReference type="SUPFAM" id="SSF103473">
    <property type="entry name" value="MFS general substrate transporter"/>
    <property type="match status" value="1"/>
</dbReference>
<feature type="transmembrane region" description="Helical" evidence="5">
    <location>
        <begin position="120"/>
        <end position="139"/>
    </location>
</feature>
<evidence type="ECO:0000259" key="6">
    <source>
        <dbReference type="PROSITE" id="PS50850"/>
    </source>
</evidence>
<keyword evidence="3 5" id="KW-1133">Transmembrane helix</keyword>
<keyword evidence="2 5" id="KW-0812">Transmembrane</keyword>
<sequence>MSGQDLDQWTIEASAPDGQLNFIQHQPSTQSRLGLKWPEIKLLIIAGIGFCMDAYDLFVINMIVPILILAYYPPGQESIPWGLDGGLLKAAANLGNVVGQIIFGILGDRLGRSYVYGKELVIVMIGVIMVISVPSTPHFSPNAVSAWISGWRFLMGMGIGGDYCMSATIVSDRARLQNRGLLLAIIFSNQGLGNLLGGLAAVVVIAAYKNPVMNGDLHKLDGAWRILQSLTLVPAFGVIYYRFTLVESTRYRVARQLQDASAPPLHAGHVAKDANGVKKQQIDVLVDKPARAVPRIQTGTDQFIEYFSHMRHLRLLLGTCLSWFLIDVTFYGIALNQSAILSAIGFTTDNSTVWSKLMKTATGNLIITSAGFLPGYWLTIALIEIIGRKPIQLIGFCANAVFFAILGARYDTLK</sequence>
<comment type="caution">
    <text evidence="7">The sequence shown here is derived from an EMBL/GenBank/DDBJ whole genome shotgun (WGS) entry which is preliminary data.</text>
</comment>
<dbReference type="InterPro" id="IPR005829">
    <property type="entry name" value="Sugar_transporter_CS"/>
</dbReference>
<comment type="subcellular location">
    <subcellularLocation>
        <location evidence="1">Membrane</location>
        <topology evidence="1">Multi-pass membrane protein</topology>
    </subcellularLocation>
</comment>
<dbReference type="EMBL" id="JAPDMZ010000075">
    <property type="protein sequence ID" value="KAK0551540.1"/>
    <property type="molecule type" value="Genomic_DNA"/>
</dbReference>
<name>A0AAN6GSA7_9BASI</name>
<feature type="transmembrane region" description="Helical" evidence="5">
    <location>
        <begin position="182"/>
        <end position="206"/>
    </location>
</feature>
<proteinExistence type="predicted"/>
<dbReference type="InterPro" id="IPR005828">
    <property type="entry name" value="MFS_sugar_transport-like"/>
</dbReference>
<feature type="transmembrane region" description="Helical" evidence="5">
    <location>
        <begin position="315"/>
        <end position="334"/>
    </location>
</feature>
<evidence type="ECO:0000313" key="7">
    <source>
        <dbReference type="EMBL" id="KAK0551540.1"/>
    </source>
</evidence>
<dbReference type="GO" id="GO:0016020">
    <property type="term" value="C:membrane"/>
    <property type="evidence" value="ECO:0007669"/>
    <property type="project" value="UniProtKB-SubCell"/>
</dbReference>
<feature type="transmembrane region" description="Helical" evidence="5">
    <location>
        <begin position="226"/>
        <end position="243"/>
    </location>
</feature>
<feature type="transmembrane region" description="Helical" evidence="5">
    <location>
        <begin position="90"/>
        <end position="108"/>
    </location>
</feature>
<feature type="non-terminal residue" evidence="7">
    <location>
        <position position="414"/>
    </location>
</feature>
<dbReference type="PROSITE" id="PS50850">
    <property type="entry name" value="MFS"/>
    <property type="match status" value="1"/>
</dbReference>
<dbReference type="Pfam" id="PF00083">
    <property type="entry name" value="Sugar_tr"/>
    <property type="match status" value="1"/>
</dbReference>
<feature type="transmembrane region" description="Helical" evidence="5">
    <location>
        <begin position="151"/>
        <end position="170"/>
    </location>
</feature>
<evidence type="ECO:0000256" key="1">
    <source>
        <dbReference type="ARBA" id="ARBA00004141"/>
    </source>
</evidence>
<dbReference type="Proteomes" id="UP001176517">
    <property type="component" value="Unassembled WGS sequence"/>
</dbReference>
<reference evidence="7" key="1">
    <citation type="journal article" date="2023" name="PhytoFront">
        <title>Draft Genome Resources of Seven Strains of Tilletia horrida, Causal Agent of Kernel Smut of Rice.</title>
        <authorList>
            <person name="Khanal S."/>
            <person name="Antony Babu S."/>
            <person name="Zhou X.G."/>
        </authorList>
    </citation>
    <scope>NUCLEOTIDE SEQUENCE</scope>
    <source>
        <strain evidence="7">TX6</strain>
    </source>
</reference>
<protein>
    <recommendedName>
        <fullName evidence="6">Major facilitator superfamily (MFS) profile domain-containing protein</fullName>
    </recommendedName>
</protein>
<dbReference type="InterPro" id="IPR020846">
    <property type="entry name" value="MFS_dom"/>
</dbReference>
<dbReference type="AlphaFoldDB" id="A0AAN6GSA7"/>
<evidence type="ECO:0000256" key="2">
    <source>
        <dbReference type="ARBA" id="ARBA00022692"/>
    </source>
</evidence>
<gene>
    <name evidence="7" type="ORF">OC846_003255</name>
</gene>
<evidence type="ECO:0000256" key="5">
    <source>
        <dbReference type="SAM" id="Phobius"/>
    </source>
</evidence>
<dbReference type="PROSITE" id="PS00216">
    <property type="entry name" value="SUGAR_TRANSPORT_1"/>
    <property type="match status" value="1"/>
</dbReference>
<keyword evidence="4 5" id="KW-0472">Membrane</keyword>
<accession>A0AAN6GSA7</accession>
<feature type="transmembrane region" description="Helical" evidence="5">
    <location>
        <begin position="365"/>
        <end position="386"/>
    </location>
</feature>
<dbReference type="InterPro" id="IPR036259">
    <property type="entry name" value="MFS_trans_sf"/>
</dbReference>
<feature type="transmembrane region" description="Helical" evidence="5">
    <location>
        <begin position="393"/>
        <end position="410"/>
    </location>
</feature>
<dbReference type="Gene3D" id="1.20.1250.20">
    <property type="entry name" value="MFS general substrate transporter like domains"/>
    <property type="match status" value="2"/>
</dbReference>